<dbReference type="OrthoDB" id="9795403at2"/>
<dbReference type="GO" id="GO:0015098">
    <property type="term" value="F:molybdate ion transmembrane transporter activity"/>
    <property type="evidence" value="ECO:0007669"/>
    <property type="project" value="UniProtKB-UniRule"/>
</dbReference>
<comment type="function">
    <text evidence="10">Part of the binding-protein-dependent transport system for molybdenum; probably responsible for the translocation of the substrate across the membrane.</text>
</comment>
<dbReference type="PROSITE" id="PS50928">
    <property type="entry name" value="ABC_TM1"/>
    <property type="match status" value="1"/>
</dbReference>
<dbReference type="Proteomes" id="UP000032522">
    <property type="component" value="Unassembled WGS sequence"/>
</dbReference>
<keyword evidence="7 9" id="KW-1133">Transmembrane helix</keyword>
<feature type="transmembrane region" description="Helical" evidence="9">
    <location>
        <begin position="80"/>
        <end position="103"/>
    </location>
</feature>
<keyword evidence="8 9" id="KW-0472">Membrane</keyword>
<evidence type="ECO:0000256" key="9">
    <source>
        <dbReference type="RuleBase" id="RU363032"/>
    </source>
</evidence>
<evidence type="ECO:0000313" key="12">
    <source>
        <dbReference type="EMBL" id="KJE28560.1"/>
    </source>
</evidence>
<keyword evidence="6 9" id="KW-0812">Transmembrane</keyword>
<keyword evidence="5 10" id="KW-0500">Molybdenum</keyword>
<dbReference type="Gene3D" id="1.10.3720.10">
    <property type="entry name" value="MetI-like"/>
    <property type="match status" value="1"/>
</dbReference>
<evidence type="ECO:0000256" key="3">
    <source>
        <dbReference type="ARBA" id="ARBA00022448"/>
    </source>
</evidence>
<comment type="subcellular location">
    <subcellularLocation>
        <location evidence="1 9">Cell membrane</location>
        <topology evidence="1 9">Multi-pass membrane protein</topology>
    </subcellularLocation>
</comment>
<dbReference type="Pfam" id="PF00528">
    <property type="entry name" value="BPD_transp_1"/>
    <property type="match status" value="1"/>
</dbReference>
<gene>
    <name evidence="12" type="primary">modB</name>
    <name evidence="12" type="ORF">LG52_2379</name>
</gene>
<evidence type="ECO:0000256" key="8">
    <source>
        <dbReference type="ARBA" id="ARBA00023136"/>
    </source>
</evidence>
<dbReference type="PANTHER" id="PTHR30183:SF3">
    <property type="entry name" value="MOLYBDENUM TRANSPORT SYSTEM PERMEASE PROTEIN MODB"/>
    <property type="match status" value="1"/>
</dbReference>
<name>A0A0D8BWP3_GEOKU</name>
<dbReference type="GO" id="GO:0005886">
    <property type="term" value="C:plasma membrane"/>
    <property type="evidence" value="ECO:0007669"/>
    <property type="project" value="UniProtKB-SubCell"/>
</dbReference>
<reference evidence="12 13" key="1">
    <citation type="submission" date="2015-01" db="EMBL/GenBank/DDBJ databases">
        <authorList>
            <person name="Filippidou S."/>
            <person name="Jeanneret N."/>
            <person name="Russel-Delif L."/>
            <person name="Junier T."/>
            <person name="Wunderlin T."/>
            <person name="Molina V."/>
            <person name="Johnson S.L."/>
            <person name="Davenport K.W."/>
            <person name="Chain P.S."/>
            <person name="Dorador C."/>
            <person name="Junier P."/>
        </authorList>
    </citation>
    <scope>NUCLEOTIDE SEQUENCE [LARGE SCALE GENOMIC DNA]</scope>
    <source>
        <strain evidence="12 13">Et7/4</strain>
    </source>
</reference>
<keyword evidence="4 10" id="KW-1003">Cell membrane</keyword>
<evidence type="ECO:0000256" key="6">
    <source>
        <dbReference type="ARBA" id="ARBA00022692"/>
    </source>
</evidence>
<feature type="transmembrane region" description="Helical" evidence="9">
    <location>
        <begin position="133"/>
        <end position="155"/>
    </location>
</feature>
<dbReference type="InterPro" id="IPR000515">
    <property type="entry name" value="MetI-like"/>
</dbReference>
<evidence type="ECO:0000256" key="1">
    <source>
        <dbReference type="ARBA" id="ARBA00004651"/>
    </source>
</evidence>
<evidence type="ECO:0000256" key="4">
    <source>
        <dbReference type="ARBA" id="ARBA00022475"/>
    </source>
</evidence>
<accession>A0A0D8BWP3</accession>
<dbReference type="SUPFAM" id="SSF161098">
    <property type="entry name" value="MetI-like"/>
    <property type="match status" value="1"/>
</dbReference>
<feature type="transmembrane region" description="Helical" evidence="9">
    <location>
        <begin position="12"/>
        <end position="34"/>
    </location>
</feature>
<feature type="domain" description="ABC transmembrane type-1" evidence="11">
    <location>
        <begin position="8"/>
        <end position="210"/>
    </location>
</feature>
<dbReference type="NCBIfam" id="TIGR02141">
    <property type="entry name" value="modB_ABC"/>
    <property type="match status" value="1"/>
</dbReference>
<evidence type="ECO:0000256" key="7">
    <source>
        <dbReference type="ARBA" id="ARBA00022989"/>
    </source>
</evidence>
<feature type="transmembrane region" description="Helical" evidence="9">
    <location>
        <begin position="46"/>
        <end position="68"/>
    </location>
</feature>
<organism evidence="12 13">
    <name type="scientific">Geobacillus kaustophilus</name>
    <dbReference type="NCBI Taxonomy" id="1462"/>
    <lineage>
        <taxon>Bacteria</taxon>
        <taxon>Bacillati</taxon>
        <taxon>Bacillota</taxon>
        <taxon>Bacilli</taxon>
        <taxon>Bacillales</taxon>
        <taxon>Anoxybacillaceae</taxon>
        <taxon>Geobacillus</taxon>
        <taxon>Geobacillus thermoleovorans group</taxon>
    </lineage>
</organism>
<evidence type="ECO:0000313" key="13">
    <source>
        <dbReference type="Proteomes" id="UP000032522"/>
    </source>
</evidence>
<dbReference type="InterPro" id="IPR011867">
    <property type="entry name" value="ModB_ABC"/>
</dbReference>
<comment type="similarity">
    <text evidence="2 10">Belongs to the binding-protein-dependent transport system permease family. CysTW subfamily.</text>
</comment>
<dbReference type="EMBL" id="JYBP01000003">
    <property type="protein sequence ID" value="KJE28560.1"/>
    <property type="molecule type" value="Genomic_DNA"/>
</dbReference>
<keyword evidence="3 9" id="KW-0813">Transport</keyword>
<sequence length="220" mass="23577">MTDFWSPVWLSIKVSLLAGLIVAILGAAAAGWMARCRFRGKTIVETVFMLPLVLPPSVVGFLLVVLFGRHSPIGRLMETWFHTTVLFTPGAAALAAVVVSFPLMYQAAKAGLEAVDPTIEGAARIDGANERQVFWHISLPLARNALLSGAVLSFARSLGEFGATLMFAGNIPGKTQTIPTAVYMAMESGRMELAWAWVAVTIGLSFSLLSCAAKLGRLQR</sequence>
<evidence type="ECO:0000256" key="5">
    <source>
        <dbReference type="ARBA" id="ARBA00022505"/>
    </source>
</evidence>
<evidence type="ECO:0000256" key="2">
    <source>
        <dbReference type="ARBA" id="ARBA00007069"/>
    </source>
</evidence>
<proteinExistence type="inferred from homology"/>
<comment type="caution">
    <text evidence="12">The sequence shown here is derived from an EMBL/GenBank/DDBJ whole genome shotgun (WGS) entry which is preliminary data.</text>
</comment>
<dbReference type="PATRIC" id="fig|1462.6.peg.2658"/>
<feature type="transmembrane region" description="Helical" evidence="9">
    <location>
        <begin position="194"/>
        <end position="215"/>
    </location>
</feature>
<dbReference type="AlphaFoldDB" id="A0A0D8BWP3"/>
<evidence type="ECO:0000259" key="11">
    <source>
        <dbReference type="PROSITE" id="PS50928"/>
    </source>
</evidence>
<dbReference type="PANTHER" id="PTHR30183">
    <property type="entry name" value="MOLYBDENUM TRANSPORT SYSTEM PERMEASE PROTEIN MODB"/>
    <property type="match status" value="1"/>
</dbReference>
<dbReference type="RefSeq" id="WP_044732090.1">
    <property type="nucleotide sequence ID" value="NZ_JYBP01000003.1"/>
</dbReference>
<dbReference type="InterPro" id="IPR035906">
    <property type="entry name" value="MetI-like_sf"/>
</dbReference>
<evidence type="ECO:0000256" key="10">
    <source>
        <dbReference type="RuleBase" id="RU365097"/>
    </source>
</evidence>
<dbReference type="CDD" id="cd06261">
    <property type="entry name" value="TM_PBP2"/>
    <property type="match status" value="1"/>
</dbReference>
<protein>
    <recommendedName>
        <fullName evidence="10">Molybdenum transport system permease</fullName>
    </recommendedName>
</protein>